<keyword evidence="4" id="KW-0012">Acyltransferase</keyword>
<evidence type="ECO:0000256" key="2">
    <source>
        <dbReference type="SAM" id="Phobius"/>
    </source>
</evidence>
<keyword evidence="2" id="KW-0812">Transmembrane</keyword>
<feature type="region of interest" description="Disordered" evidence="1">
    <location>
        <begin position="337"/>
        <end position="361"/>
    </location>
</feature>
<feature type="transmembrane region" description="Helical" evidence="2">
    <location>
        <begin position="12"/>
        <end position="41"/>
    </location>
</feature>
<dbReference type="InterPro" id="IPR002123">
    <property type="entry name" value="Plipid/glycerol_acylTrfase"/>
</dbReference>
<dbReference type="Proteomes" id="UP000777774">
    <property type="component" value="Unassembled WGS sequence"/>
</dbReference>
<dbReference type="Pfam" id="PF01553">
    <property type="entry name" value="Acyltransferase"/>
    <property type="match status" value="1"/>
</dbReference>
<keyword evidence="5" id="KW-1185">Reference proteome</keyword>
<gene>
    <name evidence="4" type="ORF">HGA02_09470</name>
</gene>
<dbReference type="EMBL" id="JAAXOY010000204">
    <property type="protein sequence ID" value="NKY39749.1"/>
    <property type="molecule type" value="Genomic_DNA"/>
</dbReference>
<feature type="domain" description="Phospholipid/glycerol acyltransferase" evidence="3">
    <location>
        <begin position="133"/>
        <end position="264"/>
    </location>
</feature>
<keyword evidence="2" id="KW-1133">Transmembrane helix</keyword>
<dbReference type="GO" id="GO:0016746">
    <property type="term" value="F:acyltransferase activity"/>
    <property type="evidence" value="ECO:0007669"/>
    <property type="project" value="UniProtKB-KW"/>
</dbReference>
<evidence type="ECO:0000313" key="5">
    <source>
        <dbReference type="Proteomes" id="UP000777774"/>
    </source>
</evidence>
<name>A0ABX1JZI6_9CELL</name>
<sequence length="361" mass="40231">MTWRLPPRWVRRVVLAPAIVALAVLLVPTSLMLILLVLGAVTWALPGRLRVSRALWMASFYILWDAACLVALLGLWIGSGFGWAIHRPAFERAHYRLARRMMQVLFWQVRWTLRLRIDIVDADLGTVLTGQPVVVASRHAGPGDSFILVHALLNWFDREPRIVLKDTLQWDPAIDVLLNRLPTQFITPRKARRDGAPGLAAAVGDLAEGLGPRGALLIFPEGGNFTPRRRRARIDALRREGRDELAVQAEQMTNVMAPHAGGVLSALDEAPDAGVVFVGHTGLDRLVTVHDIWRELPMDKRIVMKGWSVAPADVPRDRDAAEEWLFASWLRIDAWIEENEPPADEAEPTDRPVSGQTASST</sequence>
<feature type="transmembrane region" description="Helical" evidence="2">
    <location>
        <begin position="61"/>
        <end position="85"/>
    </location>
</feature>
<dbReference type="SMART" id="SM00563">
    <property type="entry name" value="PlsC"/>
    <property type="match status" value="1"/>
</dbReference>
<dbReference type="SUPFAM" id="SSF69593">
    <property type="entry name" value="Glycerol-3-phosphate (1)-acyltransferase"/>
    <property type="match status" value="1"/>
</dbReference>
<accession>A0ABX1JZI6</accession>
<feature type="compositionally biased region" description="Acidic residues" evidence="1">
    <location>
        <begin position="337"/>
        <end position="347"/>
    </location>
</feature>
<dbReference type="RefSeq" id="WP_168678797.1">
    <property type="nucleotide sequence ID" value="NZ_JAAXOY010000204.1"/>
</dbReference>
<organism evidence="4 5">
    <name type="scientific">Cellulomonas septica</name>
    <dbReference type="NCBI Taxonomy" id="285080"/>
    <lineage>
        <taxon>Bacteria</taxon>
        <taxon>Bacillati</taxon>
        <taxon>Actinomycetota</taxon>
        <taxon>Actinomycetes</taxon>
        <taxon>Micrococcales</taxon>
        <taxon>Cellulomonadaceae</taxon>
        <taxon>Cellulomonas</taxon>
    </lineage>
</organism>
<keyword evidence="4" id="KW-0808">Transferase</keyword>
<keyword evidence="2" id="KW-0472">Membrane</keyword>
<evidence type="ECO:0000313" key="4">
    <source>
        <dbReference type="EMBL" id="NKY39749.1"/>
    </source>
</evidence>
<proteinExistence type="predicted"/>
<comment type="caution">
    <text evidence="4">The sequence shown here is derived from an EMBL/GenBank/DDBJ whole genome shotgun (WGS) entry which is preliminary data.</text>
</comment>
<evidence type="ECO:0000259" key="3">
    <source>
        <dbReference type="SMART" id="SM00563"/>
    </source>
</evidence>
<evidence type="ECO:0000256" key="1">
    <source>
        <dbReference type="SAM" id="MobiDB-lite"/>
    </source>
</evidence>
<reference evidence="4 5" key="1">
    <citation type="submission" date="2020-04" db="EMBL/GenBank/DDBJ databases">
        <title>MicrobeNet Type strains.</title>
        <authorList>
            <person name="Nicholson A.C."/>
        </authorList>
    </citation>
    <scope>NUCLEOTIDE SEQUENCE [LARGE SCALE GENOMIC DNA]</scope>
    <source>
        <strain evidence="4 5">ATCC BAA-787</strain>
    </source>
</reference>
<protein>
    <submittedName>
        <fullName evidence="4">1-acyl-sn-glycerol-3-phosphate acyltransferase</fullName>
    </submittedName>
</protein>